<comment type="caution">
    <text evidence="4">The sequence shown here is derived from an EMBL/GenBank/DDBJ whole genome shotgun (WGS) entry which is preliminary data.</text>
</comment>
<dbReference type="SMART" id="SM00020">
    <property type="entry name" value="Tryp_SPc"/>
    <property type="match status" value="1"/>
</dbReference>
<dbReference type="GO" id="GO:0006508">
    <property type="term" value="P:proteolysis"/>
    <property type="evidence" value="ECO:0007669"/>
    <property type="project" value="UniProtKB-KW"/>
</dbReference>
<keyword evidence="5" id="KW-1185">Reference proteome</keyword>
<protein>
    <submittedName>
        <fullName evidence="4">Trypsin-like serine protease</fullName>
    </submittedName>
</protein>
<dbReference type="InterPro" id="IPR050966">
    <property type="entry name" value="Glutamyl_endopeptidase"/>
</dbReference>
<dbReference type="OrthoDB" id="267336at2"/>
<dbReference type="RefSeq" id="WP_129226345.1">
    <property type="nucleotide sequence ID" value="NZ_QYBB01000010.1"/>
</dbReference>
<feature type="signal peptide" evidence="2">
    <location>
        <begin position="1"/>
        <end position="15"/>
    </location>
</feature>
<feature type="domain" description="Peptidase S1" evidence="3">
    <location>
        <begin position="14"/>
        <end position="241"/>
    </location>
</feature>
<proteinExistence type="predicted"/>
<dbReference type="Proteomes" id="UP000290759">
    <property type="component" value="Unassembled WGS sequence"/>
</dbReference>
<dbReference type="PROSITE" id="PS00134">
    <property type="entry name" value="TRYPSIN_HIS"/>
    <property type="match status" value="1"/>
</dbReference>
<dbReference type="InterPro" id="IPR001254">
    <property type="entry name" value="Trypsin_dom"/>
</dbReference>
<evidence type="ECO:0000259" key="3">
    <source>
        <dbReference type="PROSITE" id="PS50240"/>
    </source>
</evidence>
<evidence type="ECO:0000256" key="1">
    <source>
        <dbReference type="ARBA" id="ARBA00022729"/>
    </source>
</evidence>
<reference evidence="4 5" key="2">
    <citation type="submission" date="2019-02" db="EMBL/GenBank/DDBJ databases">
        <title>'Lichenibacterium ramalinii' gen. nov. sp. nov., 'Lichenibacterium minor' gen. nov. sp. nov.</title>
        <authorList>
            <person name="Pankratov T."/>
        </authorList>
    </citation>
    <scope>NUCLEOTIDE SEQUENCE [LARGE SCALE GENOMIC DNA]</scope>
    <source>
        <strain evidence="4 5">RmlP026</strain>
    </source>
</reference>
<dbReference type="PROSITE" id="PS50240">
    <property type="entry name" value="TRYPSIN_DOM"/>
    <property type="match status" value="1"/>
</dbReference>
<dbReference type="AlphaFoldDB" id="A0A4Q2U6A5"/>
<evidence type="ECO:0000256" key="2">
    <source>
        <dbReference type="SAM" id="SignalP"/>
    </source>
</evidence>
<organism evidence="4 5">
    <name type="scientific">Lichenibacterium minor</name>
    <dbReference type="NCBI Taxonomy" id="2316528"/>
    <lineage>
        <taxon>Bacteria</taxon>
        <taxon>Pseudomonadati</taxon>
        <taxon>Pseudomonadota</taxon>
        <taxon>Alphaproteobacteria</taxon>
        <taxon>Hyphomicrobiales</taxon>
        <taxon>Lichenihabitantaceae</taxon>
        <taxon>Lichenibacterium</taxon>
    </lineage>
</organism>
<dbReference type="PANTHER" id="PTHR15462:SF8">
    <property type="entry name" value="SERINE PROTEASE"/>
    <property type="match status" value="1"/>
</dbReference>
<dbReference type="Gene3D" id="2.40.10.10">
    <property type="entry name" value="Trypsin-like serine proteases"/>
    <property type="match status" value="2"/>
</dbReference>
<dbReference type="EMBL" id="QYBB01000010">
    <property type="protein sequence ID" value="RYC31902.1"/>
    <property type="molecule type" value="Genomic_DNA"/>
</dbReference>
<name>A0A4Q2U6A5_9HYPH</name>
<dbReference type="InterPro" id="IPR009003">
    <property type="entry name" value="Peptidase_S1_PA"/>
</dbReference>
<dbReference type="PANTHER" id="PTHR15462">
    <property type="entry name" value="SERINE PROTEASE"/>
    <property type="match status" value="1"/>
</dbReference>
<feature type="chain" id="PRO_5020670110" evidence="2">
    <location>
        <begin position="16"/>
        <end position="241"/>
    </location>
</feature>
<dbReference type="GO" id="GO:0004252">
    <property type="term" value="F:serine-type endopeptidase activity"/>
    <property type="evidence" value="ECO:0007669"/>
    <property type="project" value="InterPro"/>
</dbReference>
<accession>A0A4Q2U6A5</accession>
<keyword evidence="4" id="KW-0378">Hydrolase</keyword>
<gene>
    <name evidence="4" type="ORF">D3273_10730</name>
</gene>
<dbReference type="Pfam" id="PF00089">
    <property type="entry name" value="Trypsin"/>
    <property type="match status" value="1"/>
</dbReference>
<dbReference type="SUPFAM" id="SSF50494">
    <property type="entry name" value="Trypsin-like serine proteases"/>
    <property type="match status" value="1"/>
</dbReference>
<keyword evidence="1 2" id="KW-0732">Signal</keyword>
<evidence type="ECO:0000313" key="5">
    <source>
        <dbReference type="Proteomes" id="UP000290759"/>
    </source>
</evidence>
<dbReference type="InterPro" id="IPR018114">
    <property type="entry name" value="TRYPSIN_HIS"/>
</dbReference>
<keyword evidence="4" id="KW-0645">Protease</keyword>
<evidence type="ECO:0000313" key="4">
    <source>
        <dbReference type="EMBL" id="RYC31902.1"/>
    </source>
</evidence>
<dbReference type="InterPro" id="IPR043504">
    <property type="entry name" value="Peptidase_S1_PA_chymotrypsin"/>
</dbReference>
<reference evidence="4 5" key="1">
    <citation type="submission" date="2018-12" db="EMBL/GenBank/DDBJ databases">
        <authorList>
            <person name="Grouzdev D.S."/>
            <person name="Krutkina M.S."/>
        </authorList>
    </citation>
    <scope>NUCLEOTIDE SEQUENCE [LARGE SCALE GENOMIC DNA]</scope>
    <source>
        <strain evidence="4 5">RmlP026</strain>
    </source>
</reference>
<sequence>MAAVLLALASTPAVADSRAAPAAAADHHGVVDADSYPWSAVGKLFNSIGGACTAAAVAPDKVLTAAHCLYAFRTHRFLRPDSIHFLLGYARGDYRIHARVASYALGPGYDPADETRTAARDWAVLTLAEPLPATVRPIALAAAVPAAGAAIEIGGFAQDRAYLMTADTRCRLLGPSAGTPVLAHDCVIAHGDSGAPLLARSADGAVQAFAVTVGFWTVGGRQVGIAAPVTASILLTAEARR</sequence>